<reference evidence="3" key="1">
    <citation type="submission" date="2022-01" db="EMBL/GenBank/DDBJ databases">
        <authorList>
            <person name="Criscuolo A."/>
        </authorList>
    </citation>
    <scope>NUCLEOTIDE SEQUENCE</scope>
    <source>
        <strain evidence="3">CIP111893</strain>
    </source>
</reference>
<dbReference type="InterPro" id="IPR010982">
    <property type="entry name" value="Lambda_DNA-bd_dom_sf"/>
</dbReference>
<evidence type="ECO:0000256" key="1">
    <source>
        <dbReference type="ARBA" id="ARBA00023125"/>
    </source>
</evidence>
<accession>A0ABM9CVJ5</accession>
<evidence type="ECO:0000313" key="4">
    <source>
        <dbReference type="Proteomes" id="UP000838686"/>
    </source>
</evidence>
<dbReference type="SUPFAM" id="SSF47413">
    <property type="entry name" value="lambda repressor-like DNA-binding domains"/>
    <property type="match status" value="1"/>
</dbReference>
<comment type="caution">
    <text evidence="3">The sequence shown here is derived from an EMBL/GenBank/DDBJ whole genome shotgun (WGS) entry which is preliminary data.</text>
</comment>
<dbReference type="PROSITE" id="PS50943">
    <property type="entry name" value="HTH_CROC1"/>
    <property type="match status" value="1"/>
</dbReference>
<dbReference type="PANTHER" id="PTHR46558:SF11">
    <property type="entry name" value="HTH-TYPE TRANSCRIPTIONAL REGULATOR XRE"/>
    <property type="match status" value="1"/>
</dbReference>
<dbReference type="RefSeq" id="WP_236346890.1">
    <property type="nucleotide sequence ID" value="NZ_CAKMMF010000044.1"/>
</dbReference>
<gene>
    <name evidence="3" type="ORF">PAECIP111893_05053</name>
</gene>
<organism evidence="3 4">
    <name type="scientific">Paenibacillus plantiphilus</name>
    <dbReference type="NCBI Taxonomy" id="2905650"/>
    <lineage>
        <taxon>Bacteria</taxon>
        <taxon>Bacillati</taxon>
        <taxon>Bacillota</taxon>
        <taxon>Bacilli</taxon>
        <taxon>Bacillales</taxon>
        <taxon>Paenibacillaceae</taxon>
        <taxon>Paenibacillus</taxon>
    </lineage>
</organism>
<proteinExistence type="predicted"/>
<keyword evidence="4" id="KW-1185">Reference proteome</keyword>
<feature type="domain" description="HTH cro/C1-type" evidence="2">
    <location>
        <begin position="6"/>
        <end position="60"/>
    </location>
</feature>
<dbReference type="Pfam" id="PF01381">
    <property type="entry name" value="HTH_3"/>
    <property type="match status" value="1"/>
</dbReference>
<dbReference type="SMART" id="SM00530">
    <property type="entry name" value="HTH_XRE"/>
    <property type="match status" value="1"/>
</dbReference>
<keyword evidence="1" id="KW-0238">DNA-binding</keyword>
<sequence>MIGKQLRELRKNHSMTQMQLASLLNTAKSTISQYENNINEPDLETLIRIADFFEVTLDELVGRERPYPTKKDRSSGLLLMETVTEEEAHYLLDSLTIYRKWIAADKNQN</sequence>
<dbReference type="Proteomes" id="UP000838686">
    <property type="component" value="Unassembled WGS sequence"/>
</dbReference>
<dbReference type="CDD" id="cd00093">
    <property type="entry name" value="HTH_XRE"/>
    <property type="match status" value="1"/>
</dbReference>
<dbReference type="PANTHER" id="PTHR46558">
    <property type="entry name" value="TRACRIPTIONAL REGULATORY PROTEIN-RELATED-RELATED"/>
    <property type="match status" value="1"/>
</dbReference>
<dbReference type="InterPro" id="IPR001387">
    <property type="entry name" value="Cro/C1-type_HTH"/>
</dbReference>
<dbReference type="Gene3D" id="1.10.260.40">
    <property type="entry name" value="lambda repressor-like DNA-binding domains"/>
    <property type="match status" value="1"/>
</dbReference>
<dbReference type="EMBL" id="CAKMMF010000044">
    <property type="protein sequence ID" value="CAH1223948.1"/>
    <property type="molecule type" value="Genomic_DNA"/>
</dbReference>
<protein>
    <recommendedName>
        <fullName evidence="2">HTH cro/C1-type domain-containing protein</fullName>
    </recommendedName>
</protein>
<evidence type="ECO:0000259" key="2">
    <source>
        <dbReference type="PROSITE" id="PS50943"/>
    </source>
</evidence>
<evidence type="ECO:0000313" key="3">
    <source>
        <dbReference type="EMBL" id="CAH1223948.1"/>
    </source>
</evidence>
<name>A0ABM9CVJ5_9BACL</name>